<dbReference type="EMBL" id="ML734592">
    <property type="protein sequence ID" value="KAB8247152.1"/>
    <property type="molecule type" value="Genomic_DNA"/>
</dbReference>
<organism evidence="2">
    <name type="scientific">Aspergillus flavus</name>
    <dbReference type="NCBI Taxonomy" id="5059"/>
    <lineage>
        <taxon>Eukaryota</taxon>
        <taxon>Fungi</taxon>
        <taxon>Dikarya</taxon>
        <taxon>Ascomycota</taxon>
        <taxon>Pezizomycotina</taxon>
        <taxon>Eurotiomycetes</taxon>
        <taxon>Eurotiomycetidae</taxon>
        <taxon>Eurotiales</taxon>
        <taxon>Aspergillaceae</taxon>
        <taxon>Aspergillus</taxon>
        <taxon>Aspergillus subgen. Circumdati</taxon>
    </lineage>
</organism>
<feature type="region of interest" description="Disordered" evidence="1">
    <location>
        <begin position="1"/>
        <end position="20"/>
    </location>
</feature>
<gene>
    <name evidence="2" type="ORF">BDV35DRAFT_351918</name>
</gene>
<evidence type="ECO:0000313" key="2">
    <source>
        <dbReference type="EMBL" id="KAB8247152.1"/>
    </source>
</evidence>
<evidence type="ECO:0000256" key="1">
    <source>
        <dbReference type="SAM" id="MobiDB-lite"/>
    </source>
</evidence>
<dbReference type="AlphaFoldDB" id="A0A5N6GXV8"/>
<sequence>MKWREKKAPEVQNKRPRGVWPSRKTRPGILFLEFFLSKQKFLTVCTPYINSPPVMEFPK</sequence>
<dbReference type="Proteomes" id="UP000325434">
    <property type="component" value="Unassembled WGS sequence"/>
</dbReference>
<reference evidence="2" key="1">
    <citation type="submission" date="2019-04" db="EMBL/GenBank/DDBJ databases">
        <title>Friends and foes A comparative genomics study of 23 Aspergillus species from section Flavi.</title>
        <authorList>
            <consortium name="DOE Joint Genome Institute"/>
            <person name="Kjaerbolling I."/>
            <person name="Vesth T."/>
            <person name="Frisvad J.C."/>
            <person name="Nybo J.L."/>
            <person name="Theobald S."/>
            <person name="Kildgaard S."/>
            <person name="Isbrandt T."/>
            <person name="Kuo A."/>
            <person name="Sato A."/>
            <person name="Lyhne E.K."/>
            <person name="Kogle M.E."/>
            <person name="Wiebenga A."/>
            <person name="Kun R.S."/>
            <person name="Lubbers R.J."/>
            <person name="Makela M.R."/>
            <person name="Barry K."/>
            <person name="Chovatia M."/>
            <person name="Clum A."/>
            <person name="Daum C."/>
            <person name="Haridas S."/>
            <person name="He G."/>
            <person name="LaButti K."/>
            <person name="Lipzen A."/>
            <person name="Mondo S."/>
            <person name="Riley R."/>
            <person name="Salamov A."/>
            <person name="Simmons B.A."/>
            <person name="Magnuson J.K."/>
            <person name="Henrissat B."/>
            <person name="Mortensen U.H."/>
            <person name="Larsen T.O."/>
            <person name="Devries R.P."/>
            <person name="Grigoriev I.V."/>
            <person name="Machida M."/>
            <person name="Baker S.E."/>
            <person name="Andersen M.R."/>
        </authorList>
    </citation>
    <scope>NUCLEOTIDE SEQUENCE [LARGE SCALE GENOMIC DNA]</scope>
    <source>
        <strain evidence="2">CBS 121.62</strain>
    </source>
</reference>
<proteinExistence type="predicted"/>
<name>A0A5N6GXV8_ASPFL</name>
<feature type="compositionally biased region" description="Basic and acidic residues" evidence="1">
    <location>
        <begin position="1"/>
        <end position="13"/>
    </location>
</feature>
<accession>A0A5N6GXV8</accession>
<protein>
    <submittedName>
        <fullName evidence="2">Uncharacterized protein</fullName>
    </submittedName>
</protein>